<comment type="subcellular location">
    <subcellularLocation>
        <location evidence="1">Secreted</location>
    </subcellularLocation>
</comment>
<dbReference type="Pfam" id="PF24517">
    <property type="entry name" value="CBM96"/>
    <property type="match status" value="1"/>
</dbReference>
<protein>
    <submittedName>
        <fullName evidence="8">Arylsulfatase</fullName>
    </submittedName>
</protein>
<evidence type="ECO:0000313" key="9">
    <source>
        <dbReference type="Proteomes" id="UP000366872"/>
    </source>
</evidence>
<dbReference type="InterPro" id="IPR000917">
    <property type="entry name" value="Sulfatase_N"/>
</dbReference>
<dbReference type="EMBL" id="CAAHFG010000001">
    <property type="protein sequence ID" value="VGO13964.1"/>
    <property type="molecule type" value="Genomic_DNA"/>
</dbReference>
<dbReference type="Gene3D" id="3.40.720.10">
    <property type="entry name" value="Alkaline Phosphatase, subunit A"/>
    <property type="match status" value="1"/>
</dbReference>
<evidence type="ECO:0000313" key="8">
    <source>
        <dbReference type="EMBL" id="VGO13964.1"/>
    </source>
</evidence>
<dbReference type="PANTHER" id="PTHR42693:SF33">
    <property type="entry name" value="ARYLSULFATASE"/>
    <property type="match status" value="1"/>
</dbReference>
<reference evidence="8 9" key="1">
    <citation type="submission" date="2019-04" db="EMBL/GenBank/DDBJ databases">
        <authorList>
            <person name="Van Vliet M D."/>
        </authorList>
    </citation>
    <scope>NUCLEOTIDE SEQUENCE [LARGE SCALE GENOMIC DNA]</scope>
    <source>
        <strain evidence="8 9">F1</strain>
    </source>
</reference>
<dbReference type="PANTHER" id="PTHR42693">
    <property type="entry name" value="ARYLSULFATASE FAMILY MEMBER"/>
    <property type="match status" value="1"/>
</dbReference>
<dbReference type="InterPro" id="IPR017850">
    <property type="entry name" value="Alkaline_phosphatase_core_sf"/>
</dbReference>
<dbReference type="GO" id="GO:0005576">
    <property type="term" value="C:extracellular region"/>
    <property type="evidence" value="ECO:0007669"/>
    <property type="project" value="UniProtKB-SubCell"/>
</dbReference>
<dbReference type="SUPFAM" id="SSF53649">
    <property type="entry name" value="Alkaline phosphatase-like"/>
    <property type="match status" value="1"/>
</dbReference>
<feature type="domain" description="Carbohydrate-binding module family 96" evidence="7">
    <location>
        <begin position="750"/>
        <end position="895"/>
    </location>
</feature>
<evidence type="ECO:0000256" key="5">
    <source>
        <dbReference type="SAM" id="SignalP"/>
    </source>
</evidence>
<keyword evidence="4 5" id="KW-0732">Signal</keyword>
<dbReference type="InterPro" id="IPR055372">
    <property type="entry name" value="CBM96"/>
</dbReference>
<dbReference type="NCBIfam" id="NF033679">
    <property type="entry name" value="DNRLRE_dom"/>
    <property type="match status" value="1"/>
</dbReference>
<dbReference type="GO" id="GO:0004065">
    <property type="term" value="F:arylsulfatase activity"/>
    <property type="evidence" value="ECO:0007669"/>
    <property type="project" value="TreeGrafter"/>
</dbReference>
<accession>A0A6C2U2U2</accession>
<sequence>MRKRWLHSLVALGTCAFVCGVFAEQPNIIFILTDDLGYGDLGVMGHPYVQSPNIDRLANEGLLLEQAYSAGAWCSPSRAALMNGVYPAREFNVNNWELSADRPTLTSMFKEAGYATAHFGKWHMGDSEGVPPPAEYGVDENFGTQSTGPVWTDEEMAESHHRERTAARYVDLSIDFMTRKKDQPFFINLWVHNTHAIVNPTDEQLAVYDDLQVSIDDFEDPLQRDFLEFIAEHGNVTNAMRAFCADVTAVDTEIGRLLSSLAALGLEDNTIVVFTSDNGPAPYLKVGERDLLIPRFEKSPKLMNSVGSAGPYRDRKSSLHDGGIHVPFFVRWPGKIPSGIDSSTVFCGVDLLPTLAGLVDGVAAPEDIDGEDLSAAWLGSPQERATPLFWCDKPGWSALRDGKWKAHLQGDTIRLYNLDEDLSESVNVADAYPEIAGTYFDTLKEWEDALPAKTPATNGEGGVVTDFFVAGTDASSIDLTWSNLAGSVVLESSTTSLPLIDSVQDSFLDSEGVSGIIKLNLQAVDDGSSRFNPFTWSGGGQSTGNVVHTMSSQGWGVQTSTKTNGDIQDSEALILTFDLSELSLGADQTLVLSAIGLFNDVAEYSGDLWMRNQEVPAGELGAGRLLANHVSSFSDAMPIRDGDQIALMEGSTKIRLAKLTFDILPVGFNAPKISISLDTGNMFVGATNLSADVYLRIQQRESLTSGAWTDVAVTSGVSLAEWALETTNASSFFRVQSSDTYPVPRFGYLFKPVDDSFVSGANTASNYGSNTNLSLRVGGTGQKLVSYLKFDVDAVPSSISEVWLKVYAAQAVSNEVTFRAVADNAWDESTITWKNRPGSGDVITKKASLSKGWNTFDFFGHITTTGTYSVAITTVDPSELVLMSKESVYDSVLEIRETPDGPETPVGLFAGGSMYGSYGNNAAEVKSSGFDTLLLWSAKVNSEGKINYNLTENPLAEHGWYVGEKDWIEQLVDLKTAPSTVKRIEFSVSAWGDASFANIDALIEAEGTGEDSRLYQSFKVLRDVLGADAINFDDEEHYDVDSMVEFSKMLSVLGYKVTLCPYMRPEGVWNPVYEQLEAYQPGLVDRIYVQCYAGGAANYPENWNTKFTGDLKVIPGLSISPSDAGWKTPAEVETQLSEWKDHCGGGFIWLHQEILNEGYGVSNVANAVINGLQ</sequence>
<name>A0A6C2U2U2_PONDE</name>
<evidence type="ECO:0000256" key="4">
    <source>
        <dbReference type="ARBA" id="ARBA00022729"/>
    </source>
</evidence>
<dbReference type="AlphaFoldDB" id="A0A6C2U2U2"/>
<dbReference type="RefSeq" id="WP_136079494.1">
    <property type="nucleotide sequence ID" value="NZ_CAAHFG010000001.1"/>
</dbReference>
<feature type="signal peptide" evidence="5">
    <location>
        <begin position="1"/>
        <end position="23"/>
    </location>
</feature>
<evidence type="ECO:0000259" key="6">
    <source>
        <dbReference type="Pfam" id="PF00884"/>
    </source>
</evidence>
<feature type="chain" id="PRO_5028903910" evidence="5">
    <location>
        <begin position="24"/>
        <end position="1173"/>
    </location>
</feature>
<keyword evidence="9" id="KW-1185">Reference proteome</keyword>
<dbReference type="Gene3D" id="3.30.1120.10">
    <property type="match status" value="1"/>
</dbReference>
<dbReference type="InterPro" id="IPR050738">
    <property type="entry name" value="Sulfatase"/>
</dbReference>
<gene>
    <name evidence="8" type="primary">atsA_168</name>
    <name evidence="8" type="ORF">PDESU_02521</name>
</gene>
<dbReference type="Proteomes" id="UP000366872">
    <property type="component" value="Unassembled WGS sequence"/>
</dbReference>
<evidence type="ECO:0000256" key="1">
    <source>
        <dbReference type="ARBA" id="ARBA00004613"/>
    </source>
</evidence>
<evidence type="ECO:0000259" key="7">
    <source>
        <dbReference type="Pfam" id="PF24517"/>
    </source>
</evidence>
<feature type="domain" description="Sulfatase N-terminal" evidence="6">
    <location>
        <begin position="26"/>
        <end position="360"/>
    </location>
</feature>
<dbReference type="Pfam" id="PF00884">
    <property type="entry name" value="Sulfatase"/>
    <property type="match status" value="1"/>
</dbReference>
<evidence type="ECO:0000256" key="3">
    <source>
        <dbReference type="ARBA" id="ARBA00022525"/>
    </source>
</evidence>
<comment type="similarity">
    <text evidence="2">Belongs to the sulfatase family.</text>
</comment>
<proteinExistence type="inferred from homology"/>
<keyword evidence="3" id="KW-0964">Secreted</keyword>
<organism evidence="8 9">
    <name type="scientific">Pontiella desulfatans</name>
    <dbReference type="NCBI Taxonomy" id="2750659"/>
    <lineage>
        <taxon>Bacteria</taxon>
        <taxon>Pseudomonadati</taxon>
        <taxon>Kiritimatiellota</taxon>
        <taxon>Kiritimatiellia</taxon>
        <taxon>Kiritimatiellales</taxon>
        <taxon>Pontiellaceae</taxon>
        <taxon>Pontiella</taxon>
    </lineage>
</organism>
<evidence type="ECO:0000256" key="2">
    <source>
        <dbReference type="ARBA" id="ARBA00008779"/>
    </source>
</evidence>